<protein>
    <submittedName>
        <fullName evidence="1">Uncharacterized protein</fullName>
    </submittedName>
</protein>
<name>A0A2U1MPP3_ARTAN</name>
<gene>
    <name evidence="1" type="ORF">CTI12_AA355860</name>
</gene>
<dbReference type="PANTHER" id="PTHR36806">
    <property type="entry name" value="ADENINE PHOSPHORIBOSYLTRANSFERASE"/>
    <property type="match status" value="1"/>
</dbReference>
<evidence type="ECO:0000313" key="2">
    <source>
        <dbReference type="Proteomes" id="UP000245207"/>
    </source>
</evidence>
<proteinExistence type="predicted"/>
<organism evidence="1 2">
    <name type="scientific">Artemisia annua</name>
    <name type="common">Sweet wormwood</name>
    <dbReference type="NCBI Taxonomy" id="35608"/>
    <lineage>
        <taxon>Eukaryota</taxon>
        <taxon>Viridiplantae</taxon>
        <taxon>Streptophyta</taxon>
        <taxon>Embryophyta</taxon>
        <taxon>Tracheophyta</taxon>
        <taxon>Spermatophyta</taxon>
        <taxon>Magnoliopsida</taxon>
        <taxon>eudicotyledons</taxon>
        <taxon>Gunneridae</taxon>
        <taxon>Pentapetalae</taxon>
        <taxon>asterids</taxon>
        <taxon>campanulids</taxon>
        <taxon>Asterales</taxon>
        <taxon>Asteraceae</taxon>
        <taxon>Asteroideae</taxon>
        <taxon>Anthemideae</taxon>
        <taxon>Artemisiinae</taxon>
        <taxon>Artemisia</taxon>
    </lineage>
</organism>
<evidence type="ECO:0000313" key="1">
    <source>
        <dbReference type="EMBL" id="PWA63218.1"/>
    </source>
</evidence>
<dbReference type="OrthoDB" id="641593at2759"/>
<dbReference type="AlphaFoldDB" id="A0A2U1MPP3"/>
<dbReference type="EMBL" id="PKPP01004687">
    <property type="protein sequence ID" value="PWA63218.1"/>
    <property type="molecule type" value="Genomic_DNA"/>
</dbReference>
<reference evidence="1 2" key="1">
    <citation type="journal article" date="2018" name="Mol. Plant">
        <title>The genome of Artemisia annua provides insight into the evolution of Asteraceae family and artemisinin biosynthesis.</title>
        <authorList>
            <person name="Shen Q."/>
            <person name="Zhang L."/>
            <person name="Liao Z."/>
            <person name="Wang S."/>
            <person name="Yan T."/>
            <person name="Shi P."/>
            <person name="Liu M."/>
            <person name="Fu X."/>
            <person name="Pan Q."/>
            <person name="Wang Y."/>
            <person name="Lv Z."/>
            <person name="Lu X."/>
            <person name="Zhang F."/>
            <person name="Jiang W."/>
            <person name="Ma Y."/>
            <person name="Chen M."/>
            <person name="Hao X."/>
            <person name="Li L."/>
            <person name="Tang Y."/>
            <person name="Lv G."/>
            <person name="Zhou Y."/>
            <person name="Sun X."/>
            <person name="Brodelius P.E."/>
            <person name="Rose J.K.C."/>
            <person name="Tang K."/>
        </authorList>
    </citation>
    <scope>NUCLEOTIDE SEQUENCE [LARGE SCALE GENOMIC DNA]</scope>
    <source>
        <strain evidence="2">cv. Huhao1</strain>
        <tissue evidence="1">Leaf</tissue>
    </source>
</reference>
<dbReference type="Proteomes" id="UP000245207">
    <property type="component" value="Unassembled WGS sequence"/>
</dbReference>
<keyword evidence="2" id="KW-1185">Reference proteome</keyword>
<sequence>MSWAKLMFGSSDLNGQPKGPLKDAVEILRTEIVDGGLLQDCLELGSSDLKGVIQILKDIAIQYSSTSHKNEL</sequence>
<accession>A0A2U1MPP3</accession>
<comment type="caution">
    <text evidence="1">The sequence shown here is derived from an EMBL/GenBank/DDBJ whole genome shotgun (WGS) entry which is preliminary data.</text>
</comment>